<keyword evidence="1" id="KW-1133">Transmembrane helix</keyword>
<dbReference type="CTD" id="84514"/>
<reference evidence="4" key="1">
    <citation type="submission" date="2025-08" db="UniProtKB">
        <authorList>
            <consortium name="Ensembl"/>
        </authorList>
    </citation>
    <scope>IDENTIFICATION</scope>
</reference>
<feature type="transmembrane region" description="Helical" evidence="1">
    <location>
        <begin position="36"/>
        <end position="52"/>
    </location>
</feature>
<dbReference type="OrthoDB" id="10004661at2759"/>
<dbReference type="Ensembl" id="ENSSGRT00000072004.1">
    <property type="protein sequence ID" value="ENSSGRP00000067550.1"/>
    <property type="gene ID" value="ENSSGRG00000034682.1"/>
</dbReference>
<dbReference type="InterPro" id="IPR055378">
    <property type="entry name" value="GH3_C"/>
</dbReference>
<dbReference type="OMA" id="LYWELAL"/>
<evidence type="ECO:0000313" key="4">
    <source>
        <dbReference type="Ensembl" id="ENSSGRP00000067550.1"/>
    </source>
</evidence>
<evidence type="ECO:0000259" key="2">
    <source>
        <dbReference type="Pfam" id="PF23571"/>
    </source>
</evidence>
<feature type="domain" description="GH3 middle" evidence="2">
    <location>
        <begin position="428"/>
        <end position="500"/>
    </location>
</feature>
<sequence length="647" mass="74122">MQAAVKTQRRRRSCFQCLLSVFNHDKSITMMQTHQRLWIILPCFIALLAVTITCDPAASLLLLCLCCMALLWKIKIKNRSISSLLAQYVAVKAVGWLGSRQRNRLESDTRDIHRVQEETLLQRLQKHSDTVYGKNYEFRSIKESETFQQHHPVTDYNHYEKFVERVAKGEQNVLISEKPLILAMTSGTSGSSRMLLSTKDTNTEFFLQGVTICLDAMMQAFPATDCLQKTLKLFYSPIFRQSEAGIPIGPNSSTPASSKHMLHLYTTPAPVYQVLNERDALYLHLLFGLKDRNLGMLESNFCSTVFYAFRALQECWKDLVVDVEVGMINSGLSLKADVRHALEKLMKPDPERAAELAAQFEEGFEGIALRIWPQLHLVLTVDSGSNQIYGEMLRRHYCKDIPFYSPFYAATEGLIGVNLWPQQESRQYLLCPRSMFCEFIPEEDLDSERPKTLLMEQLQEGHNYELLVTNASGLFRYRIGDVVKVVGFHNQCPKVEFQYRRGQMLSVRGEKVSESLFLGALKKAVTQWPGARLIDYSCVESGILGSASGIAQPHYLVFVELKGVRNLSEEQRYKLDHCLQEDSDIYRSFRMKGSIGPMRVQLVREGTFQELKDRMMAFSSASSNNFKMQRVIRNREFADFLLQRTFS</sequence>
<dbReference type="FunCoup" id="A0A672Q1Q0">
    <property type="interactions" value="20"/>
</dbReference>
<protein>
    <submittedName>
        <fullName evidence="4">GH3 domain-containing protein-like</fullName>
    </submittedName>
</protein>
<dbReference type="PANTHER" id="PTHR31901:SF9">
    <property type="entry name" value="GH3 DOMAIN-CONTAINING PROTEIN"/>
    <property type="match status" value="1"/>
</dbReference>
<dbReference type="Pfam" id="PF23572">
    <property type="entry name" value="GH3_C"/>
    <property type="match status" value="1"/>
</dbReference>
<dbReference type="InterPro" id="IPR004993">
    <property type="entry name" value="GH3"/>
</dbReference>
<dbReference type="AlphaFoldDB" id="A0A672Q1Q0"/>
<dbReference type="GO" id="GO:0005737">
    <property type="term" value="C:cytoplasm"/>
    <property type="evidence" value="ECO:0007669"/>
    <property type="project" value="TreeGrafter"/>
</dbReference>
<gene>
    <name evidence="4" type="primary">ghdc</name>
</gene>
<dbReference type="Pfam" id="PF03321">
    <property type="entry name" value="GH3"/>
    <property type="match status" value="1"/>
</dbReference>
<proteinExistence type="predicted"/>
<dbReference type="GeneID" id="107556765"/>
<keyword evidence="1" id="KW-0812">Transmembrane</keyword>
<evidence type="ECO:0000256" key="1">
    <source>
        <dbReference type="SAM" id="Phobius"/>
    </source>
</evidence>
<accession>A0A672Q1Q0</accession>
<dbReference type="Pfam" id="PF23571">
    <property type="entry name" value="GH3_M"/>
    <property type="match status" value="1"/>
</dbReference>
<dbReference type="GO" id="GO:0016881">
    <property type="term" value="F:acid-amino acid ligase activity"/>
    <property type="evidence" value="ECO:0007669"/>
    <property type="project" value="TreeGrafter"/>
</dbReference>
<reference evidence="4" key="2">
    <citation type="submission" date="2025-09" db="UniProtKB">
        <authorList>
            <consortium name="Ensembl"/>
        </authorList>
    </citation>
    <scope>IDENTIFICATION</scope>
</reference>
<feature type="domain" description="GH3 C-terminal" evidence="3">
    <location>
        <begin position="520"/>
        <end position="636"/>
    </location>
</feature>
<dbReference type="Proteomes" id="UP000472262">
    <property type="component" value="Unassembled WGS sequence"/>
</dbReference>
<dbReference type="InterPro" id="IPR055377">
    <property type="entry name" value="GH3_M"/>
</dbReference>
<evidence type="ECO:0000259" key="3">
    <source>
        <dbReference type="Pfam" id="PF23572"/>
    </source>
</evidence>
<dbReference type="KEGG" id="sgh:107556765"/>
<name>A0A672Q1Q0_SINGR</name>
<keyword evidence="5" id="KW-1185">Reference proteome</keyword>
<dbReference type="RefSeq" id="XP_016095447.1">
    <property type="nucleotide sequence ID" value="XM_016239961.1"/>
</dbReference>
<keyword evidence="1" id="KW-0472">Membrane</keyword>
<dbReference type="InParanoid" id="A0A672Q1Q0"/>
<dbReference type="PANTHER" id="PTHR31901">
    <property type="entry name" value="GH3 DOMAIN-CONTAINING PROTEIN"/>
    <property type="match status" value="1"/>
</dbReference>
<organism evidence="4 5">
    <name type="scientific">Sinocyclocheilus grahami</name>
    <name type="common">Dianchi golden-line fish</name>
    <name type="synonym">Barbus grahami</name>
    <dbReference type="NCBI Taxonomy" id="75366"/>
    <lineage>
        <taxon>Eukaryota</taxon>
        <taxon>Metazoa</taxon>
        <taxon>Chordata</taxon>
        <taxon>Craniata</taxon>
        <taxon>Vertebrata</taxon>
        <taxon>Euteleostomi</taxon>
        <taxon>Actinopterygii</taxon>
        <taxon>Neopterygii</taxon>
        <taxon>Teleostei</taxon>
        <taxon>Ostariophysi</taxon>
        <taxon>Cypriniformes</taxon>
        <taxon>Cyprinidae</taxon>
        <taxon>Cyprininae</taxon>
        <taxon>Sinocyclocheilus</taxon>
    </lineage>
</organism>
<evidence type="ECO:0000313" key="5">
    <source>
        <dbReference type="Proteomes" id="UP000472262"/>
    </source>
</evidence>